<evidence type="ECO:0000313" key="3">
    <source>
        <dbReference type="Proteomes" id="UP000594263"/>
    </source>
</evidence>
<feature type="transmembrane region" description="Helical" evidence="1">
    <location>
        <begin position="128"/>
        <end position="144"/>
    </location>
</feature>
<protein>
    <recommendedName>
        <fullName evidence="4">Zinc finger GRF-type domain-containing protein</fullName>
    </recommendedName>
</protein>
<keyword evidence="1" id="KW-1133">Transmembrane helix</keyword>
<dbReference type="Proteomes" id="UP000594263">
    <property type="component" value="Unplaced"/>
</dbReference>
<keyword evidence="1" id="KW-0812">Transmembrane</keyword>
<evidence type="ECO:0000256" key="1">
    <source>
        <dbReference type="SAM" id="Phobius"/>
    </source>
</evidence>
<organism evidence="2 3">
    <name type="scientific">Kalanchoe fedtschenkoi</name>
    <name type="common">Lavender scallops</name>
    <name type="synonym">South American air plant</name>
    <dbReference type="NCBI Taxonomy" id="63787"/>
    <lineage>
        <taxon>Eukaryota</taxon>
        <taxon>Viridiplantae</taxon>
        <taxon>Streptophyta</taxon>
        <taxon>Embryophyta</taxon>
        <taxon>Tracheophyta</taxon>
        <taxon>Spermatophyta</taxon>
        <taxon>Magnoliopsida</taxon>
        <taxon>eudicotyledons</taxon>
        <taxon>Gunneridae</taxon>
        <taxon>Pentapetalae</taxon>
        <taxon>Saxifragales</taxon>
        <taxon>Crassulaceae</taxon>
        <taxon>Kalanchoe</taxon>
    </lineage>
</organism>
<dbReference type="Gramene" id="Kaladp0010s0202.1.v1.1">
    <property type="protein sequence ID" value="Kaladp0010s0202.1.v1.1"/>
    <property type="gene ID" value="Kaladp0010s0202.v1.1"/>
</dbReference>
<keyword evidence="3" id="KW-1185">Reference proteome</keyword>
<evidence type="ECO:0008006" key="4">
    <source>
        <dbReference type="Google" id="ProtNLM"/>
    </source>
</evidence>
<dbReference type="AlphaFoldDB" id="A0A7N0RFF5"/>
<sequence length="146" mass="16609">MASSKDDSIPPHRGTVPPNVLCLSPKLCHCKRPTIIQNSFRTHSKFAVFHLCCGYWKNNARNCNFFEWVVDEDVAIGVGNISMREAKESAIASEETEVYSASTYTIGPEIKEYIAKIMDGRDRALERKMLIMFVVFSFLCFVYLKS</sequence>
<keyword evidence="1" id="KW-0472">Membrane</keyword>
<name>A0A7N0RFF5_KALFE</name>
<reference evidence="2" key="1">
    <citation type="submission" date="2021-01" db="UniProtKB">
        <authorList>
            <consortium name="EnsemblPlants"/>
        </authorList>
    </citation>
    <scope>IDENTIFICATION</scope>
</reference>
<proteinExistence type="predicted"/>
<evidence type="ECO:0000313" key="2">
    <source>
        <dbReference type="EnsemblPlants" id="Kaladp0010s0202.1.v1.1"/>
    </source>
</evidence>
<dbReference type="EnsemblPlants" id="Kaladp0010s0202.1.v1.1">
    <property type="protein sequence ID" value="Kaladp0010s0202.1.v1.1"/>
    <property type="gene ID" value="Kaladp0010s0202.v1.1"/>
</dbReference>
<accession>A0A7N0RFF5</accession>